<proteinExistence type="predicted"/>
<accession>A0A4V4HQ92</accession>
<dbReference type="Proteomes" id="UP000307378">
    <property type="component" value="Unassembled WGS sequence"/>
</dbReference>
<dbReference type="EMBL" id="STGU01000012">
    <property type="protein sequence ID" value="THV32946.1"/>
    <property type="molecule type" value="Genomic_DNA"/>
</dbReference>
<sequence length="137" mass="15376">MALKTNLHKNYATSSDKEENGTWQEFEGGIRLKIRRLNSQASLDARKEAEKPYTSQLRQKNPPTDILEKVLITQLAFGVIADWEGIEGEEGPIPYSGETAFELLSDESLKDFRGEVLSFALNKDAFRAEDVKEALGN</sequence>
<gene>
    <name evidence="2" type="ORF">FAA86_18825</name>
</gene>
<name>A0A4V4HQ92_9HYPH</name>
<organism evidence="2 3">
    <name type="scientific">Rhizobium rosettiformans W3</name>
    <dbReference type="NCBI Taxonomy" id="538378"/>
    <lineage>
        <taxon>Bacteria</taxon>
        <taxon>Pseudomonadati</taxon>
        <taxon>Pseudomonadota</taxon>
        <taxon>Alphaproteobacteria</taxon>
        <taxon>Hyphomicrobiales</taxon>
        <taxon>Rhizobiaceae</taxon>
        <taxon>Rhizobium/Agrobacterium group</taxon>
        <taxon>Rhizobium</taxon>
    </lineage>
</organism>
<evidence type="ECO:0000313" key="3">
    <source>
        <dbReference type="Proteomes" id="UP000307378"/>
    </source>
</evidence>
<comment type="caution">
    <text evidence="2">The sequence shown here is derived from an EMBL/GenBank/DDBJ whole genome shotgun (WGS) entry which is preliminary data.</text>
</comment>
<reference evidence="2 3" key="1">
    <citation type="submission" date="2019-04" db="EMBL/GenBank/DDBJ databases">
        <title>genome sequence of strain W3.</title>
        <authorList>
            <person name="Gao J."/>
            <person name="Sun J."/>
        </authorList>
    </citation>
    <scope>NUCLEOTIDE SEQUENCE [LARGE SCALE GENOMIC DNA]</scope>
    <source>
        <strain evidence="2 3">W3</strain>
    </source>
</reference>
<feature type="region of interest" description="Disordered" evidence="1">
    <location>
        <begin position="1"/>
        <end position="22"/>
    </location>
</feature>
<evidence type="ECO:0000313" key="2">
    <source>
        <dbReference type="EMBL" id="THV32946.1"/>
    </source>
</evidence>
<evidence type="ECO:0000256" key="1">
    <source>
        <dbReference type="SAM" id="MobiDB-lite"/>
    </source>
</evidence>
<protein>
    <submittedName>
        <fullName evidence="2">Uncharacterized protein</fullName>
    </submittedName>
</protein>
<dbReference type="AlphaFoldDB" id="A0A4V4HQ92"/>
<dbReference type="RefSeq" id="WP_136542652.1">
    <property type="nucleotide sequence ID" value="NZ_STGU01000012.1"/>
</dbReference>